<dbReference type="Pfam" id="PF05239">
    <property type="entry name" value="PRC"/>
    <property type="match status" value="1"/>
</dbReference>
<accession>A0A1I1KJW5</accession>
<evidence type="ECO:0000313" key="4">
    <source>
        <dbReference type="Proteomes" id="UP000231644"/>
    </source>
</evidence>
<reference evidence="3 4" key="1">
    <citation type="submission" date="2016-10" db="EMBL/GenBank/DDBJ databases">
        <authorList>
            <person name="de Groot N.N."/>
        </authorList>
    </citation>
    <scope>NUCLEOTIDE SEQUENCE [LARGE SCALE GENOMIC DNA]</scope>
    <source>
        <strain evidence="3 4">DSM 29619</strain>
    </source>
</reference>
<keyword evidence="4" id="KW-1185">Reference proteome</keyword>
<keyword evidence="1" id="KW-0732">Signal</keyword>
<feature type="signal peptide" evidence="1">
    <location>
        <begin position="1"/>
        <end position="30"/>
    </location>
</feature>
<dbReference type="InterPro" id="IPR011033">
    <property type="entry name" value="PRC_barrel-like_sf"/>
</dbReference>
<protein>
    <submittedName>
        <fullName evidence="3">PRC-barrel domain-containing protein</fullName>
    </submittedName>
</protein>
<dbReference type="InterPro" id="IPR027275">
    <property type="entry name" value="PRC-brl_dom"/>
</dbReference>
<dbReference type="Gene3D" id="2.30.30.240">
    <property type="entry name" value="PRC-barrel domain"/>
    <property type="match status" value="1"/>
</dbReference>
<sequence length="197" mass="19175">MSNVKNFFMTSAAVLALAAPVAAQSIGAGAGVSGDAAGSIGANGASASIGLDSDVSASADDTGLNAETGLTGTADADVATDTEMAETDATDMPAGAEAGTKVGALIGADVASATGDTIGEIDDVVQMNGETMAVVGVGGFLGLGEHDVALPLTELALNGETVTAMGYTRDQLEAMAEFNADTAISLEADQVIELGQS</sequence>
<dbReference type="AlphaFoldDB" id="A0A1I1KJW5"/>
<evidence type="ECO:0000313" key="3">
    <source>
        <dbReference type="EMBL" id="SFC61067.1"/>
    </source>
</evidence>
<gene>
    <name evidence="3" type="ORF">SAMN05421762_1528</name>
</gene>
<dbReference type="RefSeq" id="WP_093452006.1">
    <property type="nucleotide sequence ID" value="NZ_FNZG01000003.1"/>
</dbReference>
<evidence type="ECO:0000259" key="2">
    <source>
        <dbReference type="Pfam" id="PF05239"/>
    </source>
</evidence>
<dbReference type="Proteomes" id="UP000231644">
    <property type="component" value="Unassembled WGS sequence"/>
</dbReference>
<feature type="domain" description="PRC-barrel" evidence="2">
    <location>
        <begin position="105"/>
        <end position="158"/>
    </location>
</feature>
<proteinExistence type="predicted"/>
<dbReference type="PANTHER" id="PTHR36505:SF1">
    <property type="entry name" value="BLR1072 PROTEIN"/>
    <property type="match status" value="1"/>
</dbReference>
<dbReference type="SUPFAM" id="SSF50346">
    <property type="entry name" value="PRC-barrel domain"/>
    <property type="match status" value="1"/>
</dbReference>
<organism evidence="3 4">
    <name type="scientific">Pseudooceanicola nitratireducens</name>
    <dbReference type="NCBI Taxonomy" id="517719"/>
    <lineage>
        <taxon>Bacteria</taxon>
        <taxon>Pseudomonadati</taxon>
        <taxon>Pseudomonadota</taxon>
        <taxon>Alphaproteobacteria</taxon>
        <taxon>Rhodobacterales</taxon>
        <taxon>Paracoccaceae</taxon>
        <taxon>Pseudooceanicola</taxon>
    </lineage>
</organism>
<dbReference type="OrthoDB" id="7876889at2"/>
<feature type="chain" id="PRO_5014191169" evidence="1">
    <location>
        <begin position="31"/>
        <end position="197"/>
    </location>
</feature>
<dbReference type="STRING" id="517719.SAMN05421762_1528"/>
<dbReference type="EMBL" id="FOLX01000001">
    <property type="protein sequence ID" value="SFC61067.1"/>
    <property type="molecule type" value="Genomic_DNA"/>
</dbReference>
<name>A0A1I1KJW5_9RHOB</name>
<dbReference type="PANTHER" id="PTHR36505">
    <property type="entry name" value="BLR1072 PROTEIN"/>
    <property type="match status" value="1"/>
</dbReference>
<evidence type="ECO:0000256" key="1">
    <source>
        <dbReference type="SAM" id="SignalP"/>
    </source>
</evidence>